<dbReference type="InterPro" id="IPR056884">
    <property type="entry name" value="NPHP3-like_N"/>
</dbReference>
<gene>
    <name evidence="3" type="ORF">BDQ12DRAFT_574972</name>
</gene>
<organism evidence="3 4">
    <name type="scientific">Crucibulum laeve</name>
    <dbReference type="NCBI Taxonomy" id="68775"/>
    <lineage>
        <taxon>Eukaryota</taxon>
        <taxon>Fungi</taxon>
        <taxon>Dikarya</taxon>
        <taxon>Basidiomycota</taxon>
        <taxon>Agaricomycotina</taxon>
        <taxon>Agaricomycetes</taxon>
        <taxon>Agaricomycetidae</taxon>
        <taxon>Agaricales</taxon>
        <taxon>Agaricineae</taxon>
        <taxon>Nidulariaceae</taxon>
        <taxon>Crucibulum</taxon>
    </lineage>
</organism>
<evidence type="ECO:0000256" key="1">
    <source>
        <dbReference type="ARBA" id="ARBA00022737"/>
    </source>
</evidence>
<feature type="non-terminal residue" evidence="3">
    <location>
        <position position="273"/>
    </location>
</feature>
<feature type="non-terminal residue" evidence="3">
    <location>
        <position position="1"/>
    </location>
</feature>
<name>A0A5C3LJ27_9AGAR</name>
<evidence type="ECO:0000259" key="2">
    <source>
        <dbReference type="Pfam" id="PF24883"/>
    </source>
</evidence>
<evidence type="ECO:0000313" key="4">
    <source>
        <dbReference type="Proteomes" id="UP000308652"/>
    </source>
</evidence>
<dbReference type="PANTHER" id="PTHR10039">
    <property type="entry name" value="AMELOGENIN"/>
    <property type="match status" value="1"/>
</dbReference>
<dbReference type="SUPFAM" id="SSF52540">
    <property type="entry name" value="P-loop containing nucleoside triphosphate hydrolases"/>
    <property type="match status" value="1"/>
</dbReference>
<accession>A0A5C3LJ27</accession>
<dbReference type="Proteomes" id="UP000308652">
    <property type="component" value="Unassembled WGS sequence"/>
</dbReference>
<feature type="domain" description="Nephrocystin 3-like N-terminal" evidence="2">
    <location>
        <begin position="28"/>
        <end position="189"/>
    </location>
</feature>
<proteinExistence type="predicted"/>
<dbReference type="InterPro" id="IPR027417">
    <property type="entry name" value="P-loop_NTPase"/>
</dbReference>
<dbReference type="Gene3D" id="3.40.50.300">
    <property type="entry name" value="P-loop containing nucleotide triphosphate hydrolases"/>
    <property type="match status" value="1"/>
</dbReference>
<evidence type="ECO:0000313" key="3">
    <source>
        <dbReference type="EMBL" id="TFK33119.1"/>
    </source>
</evidence>
<reference evidence="3 4" key="1">
    <citation type="journal article" date="2019" name="Nat. Ecol. Evol.">
        <title>Megaphylogeny resolves global patterns of mushroom evolution.</title>
        <authorList>
            <person name="Varga T."/>
            <person name="Krizsan K."/>
            <person name="Foldi C."/>
            <person name="Dima B."/>
            <person name="Sanchez-Garcia M."/>
            <person name="Sanchez-Ramirez S."/>
            <person name="Szollosi G.J."/>
            <person name="Szarkandi J.G."/>
            <person name="Papp V."/>
            <person name="Albert L."/>
            <person name="Andreopoulos W."/>
            <person name="Angelini C."/>
            <person name="Antonin V."/>
            <person name="Barry K.W."/>
            <person name="Bougher N.L."/>
            <person name="Buchanan P."/>
            <person name="Buyck B."/>
            <person name="Bense V."/>
            <person name="Catcheside P."/>
            <person name="Chovatia M."/>
            <person name="Cooper J."/>
            <person name="Damon W."/>
            <person name="Desjardin D."/>
            <person name="Finy P."/>
            <person name="Geml J."/>
            <person name="Haridas S."/>
            <person name="Hughes K."/>
            <person name="Justo A."/>
            <person name="Karasinski D."/>
            <person name="Kautmanova I."/>
            <person name="Kiss B."/>
            <person name="Kocsube S."/>
            <person name="Kotiranta H."/>
            <person name="LaButti K.M."/>
            <person name="Lechner B.E."/>
            <person name="Liimatainen K."/>
            <person name="Lipzen A."/>
            <person name="Lukacs Z."/>
            <person name="Mihaltcheva S."/>
            <person name="Morgado L.N."/>
            <person name="Niskanen T."/>
            <person name="Noordeloos M.E."/>
            <person name="Ohm R.A."/>
            <person name="Ortiz-Santana B."/>
            <person name="Ovrebo C."/>
            <person name="Racz N."/>
            <person name="Riley R."/>
            <person name="Savchenko A."/>
            <person name="Shiryaev A."/>
            <person name="Soop K."/>
            <person name="Spirin V."/>
            <person name="Szebenyi C."/>
            <person name="Tomsovsky M."/>
            <person name="Tulloss R.E."/>
            <person name="Uehling J."/>
            <person name="Grigoriev I.V."/>
            <person name="Vagvolgyi C."/>
            <person name="Papp T."/>
            <person name="Martin F.M."/>
            <person name="Miettinen O."/>
            <person name="Hibbett D.S."/>
            <person name="Nagy L.G."/>
        </authorList>
    </citation>
    <scope>NUCLEOTIDE SEQUENCE [LARGE SCALE GENOMIC DNA]</scope>
    <source>
        <strain evidence="3 4">CBS 166.37</strain>
    </source>
</reference>
<dbReference type="EMBL" id="ML213655">
    <property type="protein sequence ID" value="TFK33119.1"/>
    <property type="molecule type" value="Genomic_DNA"/>
</dbReference>
<dbReference type="STRING" id="68775.A0A5C3LJ27"/>
<sequence>GAVHNSYERYDPPKCHPETRAAVIEMILSWANNRQRTSSIMWLHGPAGAGKSAIAQTAAEKSEKAKTLCATFFFSRNASKRNTADHLIATIVHQLIRVIPQLEQPVMDAVEKNSAVFSLSLHLQIHRLIVDPILSLMKGNIWSEDSPQLVIIDGLDECNNSDIQKLILTEISETLNTYHIPLCFLVSSRPEQAIREFFNTGRIQKTSTRLALDDSFDPQKDIETFLHSKFTEIRETHELRCSFASDWPSDSAIRTILNRSSGQFIYASLVMKY</sequence>
<dbReference type="OrthoDB" id="5967843at2759"/>
<dbReference type="AlphaFoldDB" id="A0A5C3LJ27"/>
<keyword evidence="4" id="KW-1185">Reference proteome</keyword>
<keyword evidence="1" id="KW-0677">Repeat</keyword>
<dbReference type="Pfam" id="PF24883">
    <property type="entry name" value="NPHP3_N"/>
    <property type="match status" value="1"/>
</dbReference>
<protein>
    <recommendedName>
        <fullName evidence="2">Nephrocystin 3-like N-terminal domain-containing protein</fullName>
    </recommendedName>
</protein>